<gene>
    <name evidence="1" type="ORF">ERS007739_00771</name>
</gene>
<organism evidence="1 2">
    <name type="scientific">Mycobacterium tuberculosis</name>
    <dbReference type="NCBI Taxonomy" id="1773"/>
    <lineage>
        <taxon>Bacteria</taxon>
        <taxon>Bacillati</taxon>
        <taxon>Actinomycetota</taxon>
        <taxon>Actinomycetes</taxon>
        <taxon>Mycobacteriales</taxon>
        <taxon>Mycobacteriaceae</taxon>
        <taxon>Mycobacterium</taxon>
        <taxon>Mycobacterium tuberculosis complex</taxon>
    </lineage>
</organism>
<evidence type="ECO:0000313" key="1">
    <source>
        <dbReference type="EMBL" id="COX15128.1"/>
    </source>
</evidence>
<dbReference type="EMBL" id="CSBK01000246">
    <property type="protein sequence ID" value="COX15128.1"/>
    <property type="molecule type" value="Genomic_DNA"/>
</dbReference>
<evidence type="ECO:0000313" key="2">
    <source>
        <dbReference type="Proteomes" id="UP000039021"/>
    </source>
</evidence>
<reference evidence="2" key="1">
    <citation type="submission" date="2015-03" db="EMBL/GenBank/DDBJ databases">
        <authorList>
            <consortium name="Pathogen Informatics"/>
        </authorList>
    </citation>
    <scope>NUCLEOTIDE SEQUENCE [LARGE SCALE GENOMIC DNA]</scope>
    <source>
        <strain evidence="2">N09902308</strain>
    </source>
</reference>
<accession>A0A916PG30</accession>
<sequence length="234" mass="25311">MSRFDIATDELVVFPTAPPGVAIAQIERIGQQLLIVGADIQRHREAAARIDAAAGGVEGQFAHSDLDATHTPVTDTQDRLGIGAHDQVDVLGPQPQRVEGFLDFVGFVDAQKQSALPAVFVGEALDCLANGGRVHHRHQFGQMVGQHLEVQHLVAVVQLFEKQVAAQLGGQALQLMPYAFGLLVEREHGRRKPAGQPQPPPLRVGEADSTVETWCGQRGRDPWHAGVAHHNLRS</sequence>
<dbReference type="AlphaFoldDB" id="A0A916PG30"/>
<name>A0A916PG30_MYCTX</name>
<comment type="caution">
    <text evidence="1">The sequence shown here is derived from an EMBL/GenBank/DDBJ whole genome shotgun (WGS) entry which is preliminary data.</text>
</comment>
<dbReference type="Proteomes" id="UP000039021">
    <property type="component" value="Unassembled WGS sequence"/>
</dbReference>
<protein>
    <submittedName>
        <fullName evidence="1">Uncharacterized protein</fullName>
    </submittedName>
</protein>
<proteinExistence type="predicted"/>